<protein>
    <submittedName>
        <fullName evidence="1">Uncharacterized protein</fullName>
    </submittedName>
</protein>
<gene>
    <name evidence="1" type="ORF">MM171B00902_0009</name>
</gene>
<proteinExistence type="predicted"/>
<dbReference type="AlphaFoldDB" id="A0A6M3M5E1"/>
<accession>A0A6M3M5E1</accession>
<dbReference type="EMBL" id="MT143824">
    <property type="protein sequence ID" value="QJB03091.1"/>
    <property type="molecule type" value="Genomic_DNA"/>
</dbReference>
<evidence type="ECO:0000313" key="1">
    <source>
        <dbReference type="EMBL" id="QJB03091.1"/>
    </source>
</evidence>
<organism evidence="1">
    <name type="scientific">viral metagenome</name>
    <dbReference type="NCBI Taxonomy" id="1070528"/>
    <lineage>
        <taxon>unclassified sequences</taxon>
        <taxon>metagenomes</taxon>
        <taxon>organismal metagenomes</taxon>
    </lineage>
</organism>
<name>A0A6M3M5E1_9ZZZZ</name>
<reference evidence="1" key="1">
    <citation type="submission" date="2020-03" db="EMBL/GenBank/DDBJ databases">
        <title>The deep terrestrial virosphere.</title>
        <authorList>
            <person name="Holmfeldt K."/>
            <person name="Nilsson E."/>
            <person name="Simone D."/>
            <person name="Lopez-Fernandez M."/>
            <person name="Wu X."/>
            <person name="de Brujin I."/>
            <person name="Lundin D."/>
            <person name="Andersson A."/>
            <person name="Bertilsson S."/>
            <person name="Dopson M."/>
        </authorList>
    </citation>
    <scope>NUCLEOTIDE SEQUENCE</scope>
    <source>
        <strain evidence="1">MM171B00902</strain>
    </source>
</reference>
<sequence>MVITDKLKRIETLNINRIIDEALKEVENFILDLNREQLYEKGEIDVTRPGLKEHYAEGTIRQKRKKAKFKKTEFVTLRWEGDFYDSFQLIIFKEKFIIQAKDLKWSNWLEPNPRFGKALGLTEESKELLINKIRPIIIQRIRNVI</sequence>